<name>A0AA38VPL6_9PEZI</name>
<feature type="compositionally biased region" description="Basic and acidic residues" evidence="1">
    <location>
        <begin position="552"/>
        <end position="566"/>
    </location>
</feature>
<gene>
    <name evidence="2" type="ORF">NKR23_g8385</name>
</gene>
<evidence type="ECO:0000313" key="3">
    <source>
        <dbReference type="Proteomes" id="UP001174694"/>
    </source>
</evidence>
<evidence type="ECO:0000256" key="1">
    <source>
        <dbReference type="SAM" id="MobiDB-lite"/>
    </source>
</evidence>
<feature type="region of interest" description="Disordered" evidence="1">
    <location>
        <begin position="1"/>
        <end position="381"/>
    </location>
</feature>
<dbReference type="EMBL" id="JANBVO010000029">
    <property type="protein sequence ID" value="KAJ9138635.1"/>
    <property type="molecule type" value="Genomic_DNA"/>
</dbReference>
<organism evidence="2 3">
    <name type="scientific">Pleurostoma richardsiae</name>
    <dbReference type="NCBI Taxonomy" id="41990"/>
    <lineage>
        <taxon>Eukaryota</taxon>
        <taxon>Fungi</taxon>
        <taxon>Dikarya</taxon>
        <taxon>Ascomycota</taxon>
        <taxon>Pezizomycotina</taxon>
        <taxon>Sordariomycetes</taxon>
        <taxon>Sordariomycetidae</taxon>
        <taxon>Calosphaeriales</taxon>
        <taxon>Pleurostomataceae</taxon>
        <taxon>Pleurostoma</taxon>
    </lineage>
</organism>
<feature type="compositionally biased region" description="Basic residues" evidence="1">
    <location>
        <begin position="156"/>
        <end position="165"/>
    </location>
</feature>
<dbReference type="PRINTS" id="PR00929">
    <property type="entry name" value="ATHOOK"/>
</dbReference>
<evidence type="ECO:0008006" key="4">
    <source>
        <dbReference type="Google" id="ProtNLM"/>
    </source>
</evidence>
<reference evidence="2" key="1">
    <citation type="submission" date="2022-07" db="EMBL/GenBank/DDBJ databases">
        <title>Fungi with potential for degradation of polypropylene.</title>
        <authorList>
            <person name="Gostincar C."/>
        </authorList>
    </citation>
    <scope>NUCLEOTIDE SEQUENCE</scope>
    <source>
        <strain evidence="2">EXF-13308</strain>
    </source>
</reference>
<dbReference type="SMART" id="SM00384">
    <property type="entry name" value="AT_hook"/>
    <property type="match status" value="6"/>
</dbReference>
<dbReference type="AlphaFoldDB" id="A0AA38VPL6"/>
<comment type="caution">
    <text evidence="2">The sequence shown here is derived from an EMBL/GenBank/DDBJ whole genome shotgun (WGS) entry which is preliminary data.</text>
</comment>
<protein>
    <recommendedName>
        <fullName evidence="4">Kinetochore protein fta7</fullName>
    </recommendedName>
</protein>
<evidence type="ECO:0000313" key="2">
    <source>
        <dbReference type="EMBL" id="KAJ9138635.1"/>
    </source>
</evidence>
<dbReference type="GO" id="GO:0003677">
    <property type="term" value="F:DNA binding"/>
    <property type="evidence" value="ECO:0007669"/>
    <property type="project" value="InterPro"/>
</dbReference>
<dbReference type="InterPro" id="IPR025212">
    <property type="entry name" value="CAD_CENP-Q"/>
</dbReference>
<feature type="compositionally biased region" description="Basic and acidic residues" evidence="1">
    <location>
        <begin position="120"/>
        <end position="139"/>
    </location>
</feature>
<accession>A0AA38VPL6</accession>
<sequence>MPPGTPNQKRKRGRPPGASKREEDASQPQPKRRPRVEEVAELPANGTDQEIEHERPRKRRRRSPTPDIAAEPEEADGAAPQRRKGRPRRADQAESSQVEAKGAEQEQPKRRGRGRPSLSEAKEPTAAREDGVEDTEGHASRPGRPSRQAILDANSTRRKAGRPRKTITSQSPNEPDAGETELRRSHRERRSWNPEEIFSVKTATPPAVSRDTTTARRKNGGAFKVPGQDEEETPDSGPRRSHRERRSWNPEEIFSVKMSTPQAATSLEKTRRGRSSLGKGATEGPAQAKKRGRPSKSNDPQPATTDEAAEPRHRGRPRVSDITAPIEDQHPEPQGNRRRGRRSSAGDNAVQVAEGTKTRKRRQSQPESDEEDVEESLAHTVLPGRLIGTTHRISLSTVTSKWNPLDGPSIDVIVDILADAQRTVLLQFRDSEPRREQAANALGAVARRLRAKLSKGQPFPPPTSVVSARRSAAASHENDFHFERTVDASQALENALDPLLHSIALLEREKAKEEAALEQDYAALRTLDTNARAEARSWREQSRKSHVLAPEMKAKDEPGSSDHGRLELVKSNHDGISNAFKDLEDEELVSLSRQIHSHMESMKSNLQQIDGVVPAIVKSKAALQGVLFQHLDAQQYAGILLG</sequence>
<feature type="region of interest" description="Disordered" evidence="1">
    <location>
        <begin position="535"/>
        <end position="566"/>
    </location>
</feature>
<feature type="compositionally biased region" description="Polar residues" evidence="1">
    <location>
        <begin position="257"/>
        <end position="267"/>
    </location>
</feature>
<keyword evidence="3" id="KW-1185">Reference proteome</keyword>
<feature type="compositionally biased region" description="Polar residues" evidence="1">
    <location>
        <begin position="295"/>
        <end position="304"/>
    </location>
</feature>
<dbReference type="Pfam" id="PF13094">
    <property type="entry name" value="CENP-Q"/>
    <property type="match status" value="1"/>
</dbReference>
<dbReference type="Proteomes" id="UP001174694">
    <property type="component" value="Unassembled WGS sequence"/>
</dbReference>
<proteinExistence type="predicted"/>
<dbReference type="InterPro" id="IPR017956">
    <property type="entry name" value="AT_hook_DNA-bd_motif"/>
</dbReference>